<dbReference type="Pfam" id="PF12802">
    <property type="entry name" value="MarR_2"/>
    <property type="match status" value="1"/>
</dbReference>
<dbReference type="EMBL" id="CP098502">
    <property type="protein sequence ID" value="UTI66497.1"/>
    <property type="molecule type" value="Genomic_DNA"/>
</dbReference>
<dbReference type="Gene3D" id="1.10.10.10">
    <property type="entry name" value="Winged helix-like DNA-binding domain superfamily/Winged helix DNA-binding domain"/>
    <property type="match status" value="1"/>
</dbReference>
<proteinExistence type="predicted"/>
<reference evidence="2 3" key="1">
    <citation type="submission" date="2022-06" db="EMBL/GenBank/DDBJ databases">
        <title>Paraconexibacter antarcticus.</title>
        <authorList>
            <person name="Kim C.S."/>
        </authorList>
    </citation>
    <scope>NUCLEOTIDE SEQUENCE [LARGE SCALE GENOMIC DNA]</scope>
    <source>
        <strain evidence="2 3">02-257</strain>
    </source>
</reference>
<dbReference type="PROSITE" id="PS50995">
    <property type="entry name" value="HTH_MARR_2"/>
    <property type="match status" value="1"/>
</dbReference>
<gene>
    <name evidence="2" type="ORF">NBH00_09855</name>
</gene>
<keyword evidence="3" id="KW-1185">Reference proteome</keyword>
<dbReference type="PANTHER" id="PTHR33164">
    <property type="entry name" value="TRANSCRIPTIONAL REGULATOR, MARR FAMILY"/>
    <property type="match status" value="1"/>
</dbReference>
<dbReference type="SMART" id="SM00347">
    <property type="entry name" value="HTH_MARR"/>
    <property type="match status" value="1"/>
</dbReference>
<evidence type="ECO:0000313" key="3">
    <source>
        <dbReference type="Proteomes" id="UP001056035"/>
    </source>
</evidence>
<dbReference type="Proteomes" id="UP001056035">
    <property type="component" value="Chromosome"/>
</dbReference>
<protein>
    <submittedName>
        <fullName evidence="2">MarR family transcriptional regulator</fullName>
    </submittedName>
</protein>
<dbReference type="InterPro" id="IPR036390">
    <property type="entry name" value="WH_DNA-bd_sf"/>
</dbReference>
<dbReference type="InterPro" id="IPR000835">
    <property type="entry name" value="HTH_MarR-typ"/>
</dbReference>
<dbReference type="PANTHER" id="PTHR33164:SF101">
    <property type="entry name" value="TRANSCRIPTIONAL REPRESSOR MPRA"/>
    <property type="match status" value="1"/>
</dbReference>
<accession>A0ABY5E023</accession>
<dbReference type="InterPro" id="IPR036388">
    <property type="entry name" value="WH-like_DNA-bd_sf"/>
</dbReference>
<feature type="domain" description="HTH marR-type" evidence="1">
    <location>
        <begin position="20"/>
        <end position="159"/>
    </location>
</feature>
<evidence type="ECO:0000313" key="2">
    <source>
        <dbReference type="EMBL" id="UTI66497.1"/>
    </source>
</evidence>
<evidence type="ECO:0000259" key="1">
    <source>
        <dbReference type="PROSITE" id="PS50995"/>
    </source>
</evidence>
<sequence length="165" mass="18101">MTLKLDPIAEARRHWEARWPADPSRAMAAVTSIMRSQQLLLARFDELLKPFRLTFPRYEALMLLSFTREGELPIGKMGERLQVHRSSVTNVVEKLVAGGLAERVPHPTDGRATLVRITDAGREAATAATAVLNAELFGLQALDAPAQEGLIDVLTTLRADVGDFG</sequence>
<dbReference type="SUPFAM" id="SSF46785">
    <property type="entry name" value="Winged helix' DNA-binding domain"/>
    <property type="match status" value="1"/>
</dbReference>
<dbReference type="InterPro" id="IPR039422">
    <property type="entry name" value="MarR/SlyA-like"/>
</dbReference>
<name>A0ABY5E023_9ACTN</name>
<dbReference type="RefSeq" id="WP_254573168.1">
    <property type="nucleotide sequence ID" value="NZ_CP098502.1"/>
</dbReference>
<organism evidence="2 3">
    <name type="scientific">Paraconexibacter antarcticus</name>
    <dbReference type="NCBI Taxonomy" id="2949664"/>
    <lineage>
        <taxon>Bacteria</taxon>
        <taxon>Bacillati</taxon>
        <taxon>Actinomycetota</taxon>
        <taxon>Thermoleophilia</taxon>
        <taxon>Solirubrobacterales</taxon>
        <taxon>Paraconexibacteraceae</taxon>
        <taxon>Paraconexibacter</taxon>
    </lineage>
</organism>